<protein>
    <submittedName>
        <fullName evidence="1">Uncharacterized protein</fullName>
    </submittedName>
</protein>
<reference evidence="1 2" key="1">
    <citation type="submission" date="2022-02" db="EMBL/GenBank/DDBJ databases">
        <authorList>
            <person name="Zhuang L."/>
        </authorList>
    </citation>
    <scope>NUCLEOTIDE SEQUENCE [LARGE SCALE GENOMIC DNA]</scope>
    <source>
        <strain evidence="1 2">C32</strain>
    </source>
</reference>
<evidence type="ECO:0000313" key="1">
    <source>
        <dbReference type="EMBL" id="MCS4558373.1"/>
    </source>
</evidence>
<reference evidence="2" key="2">
    <citation type="submission" date="2023-07" db="EMBL/GenBank/DDBJ databases">
        <title>Shewanella mangrovi sp. nov., an acetaldehyde- degrading bacterium isolated from mangrove sediment.</title>
        <authorList>
            <person name="Liu Y."/>
        </authorList>
    </citation>
    <scope>NUCLEOTIDE SEQUENCE [LARGE SCALE GENOMIC DNA]</scope>
    <source>
        <strain evidence="2">C32</strain>
    </source>
</reference>
<organism evidence="1 2">
    <name type="scientific">Shewanella electrica</name>
    <dbReference type="NCBI Taxonomy" id="515560"/>
    <lineage>
        <taxon>Bacteria</taxon>
        <taxon>Pseudomonadati</taxon>
        <taxon>Pseudomonadota</taxon>
        <taxon>Gammaproteobacteria</taxon>
        <taxon>Alteromonadales</taxon>
        <taxon>Shewanellaceae</taxon>
        <taxon>Shewanella</taxon>
    </lineage>
</organism>
<accession>A0ABT2FPV1</accession>
<gene>
    <name evidence="1" type="ORF">L9G74_18200</name>
</gene>
<dbReference type="Proteomes" id="UP001201549">
    <property type="component" value="Unassembled WGS sequence"/>
</dbReference>
<dbReference type="RefSeq" id="WP_238898192.1">
    <property type="nucleotide sequence ID" value="NZ_JAKOGG010000020.1"/>
</dbReference>
<name>A0ABT2FPV1_9GAMM</name>
<evidence type="ECO:0000313" key="2">
    <source>
        <dbReference type="Proteomes" id="UP001201549"/>
    </source>
</evidence>
<sequence>MRVIDTENWAWFLFEHDGALLLDACCSMSAVTYNYMIRLNDAERAQYESEGRSYLSQLAHAIHYSVPIAPNTQSIYQGRNVQQEFAELATAAVKAWRSQQLQ</sequence>
<proteinExistence type="predicted"/>
<comment type="caution">
    <text evidence="1">The sequence shown here is derived from an EMBL/GenBank/DDBJ whole genome shotgun (WGS) entry which is preliminary data.</text>
</comment>
<keyword evidence="2" id="KW-1185">Reference proteome</keyword>
<dbReference type="EMBL" id="JAKOGG010000020">
    <property type="protein sequence ID" value="MCS4558373.1"/>
    <property type="molecule type" value="Genomic_DNA"/>
</dbReference>